<gene>
    <name evidence="2" type="ORF">E2562_023615</name>
</gene>
<reference evidence="2 3" key="1">
    <citation type="submission" date="2019-11" db="EMBL/GenBank/DDBJ databases">
        <title>Whole genome sequence of Oryza granulata.</title>
        <authorList>
            <person name="Li W."/>
        </authorList>
    </citation>
    <scope>NUCLEOTIDE SEQUENCE [LARGE SCALE GENOMIC DNA]</scope>
    <source>
        <strain evidence="3">cv. Menghai</strain>
        <tissue evidence="2">Leaf</tissue>
    </source>
</reference>
<sequence length="228" mass="25602">MAVSNVSYPGPSLVSGSPQHNSPSMAEKNLDFLVNSPLKGNLDFKTTGLKHMRDCQQDIKDSRLSGDAPVIPLKLKIRRNGELPVSGKNANLDGYTETNLNKNSVYDDNVANGVQDQKTNFEDASSVKSNKDILAKNERSSSLKLTTNEVVSALKHYGMEARGTDLLNQPVEKYFGAARLWPWEVIYYRKLKKGPISTENYAKRVEQNKEYSIVDRYVRSSSGWWECH</sequence>
<accession>A0A6G1FBK4</accession>
<dbReference type="PANTHER" id="PTHR48038">
    <property type="entry name" value="RIBONUCLEOPROTEIN RB97D"/>
    <property type="match status" value="1"/>
</dbReference>
<organism evidence="2 3">
    <name type="scientific">Oryza meyeriana var. granulata</name>
    <dbReference type="NCBI Taxonomy" id="110450"/>
    <lineage>
        <taxon>Eukaryota</taxon>
        <taxon>Viridiplantae</taxon>
        <taxon>Streptophyta</taxon>
        <taxon>Embryophyta</taxon>
        <taxon>Tracheophyta</taxon>
        <taxon>Spermatophyta</taxon>
        <taxon>Magnoliopsida</taxon>
        <taxon>Liliopsida</taxon>
        <taxon>Poales</taxon>
        <taxon>Poaceae</taxon>
        <taxon>BOP clade</taxon>
        <taxon>Oryzoideae</taxon>
        <taxon>Oryzeae</taxon>
        <taxon>Oryzinae</taxon>
        <taxon>Oryza</taxon>
        <taxon>Oryza meyeriana</taxon>
    </lineage>
</organism>
<dbReference type="Proteomes" id="UP000479710">
    <property type="component" value="Unassembled WGS sequence"/>
</dbReference>
<proteinExistence type="predicted"/>
<dbReference type="OrthoDB" id="5970at2759"/>
<dbReference type="AlphaFoldDB" id="A0A6G1FBK4"/>
<feature type="compositionally biased region" description="Polar residues" evidence="1">
    <location>
        <begin position="14"/>
        <end position="24"/>
    </location>
</feature>
<dbReference type="EMBL" id="SPHZ02000001">
    <property type="protein sequence ID" value="KAF0934254.1"/>
    <property type="molecule type" value="Genomic_DNA"/>
</dbReference>
<evidence type="ECO:0000313" key="2">
    <source>
        <dbReference type="EMBL" id="KAF0934254.1"/>
    </source>
</evidence>
<evidence type="ECO:0000256" key="1">
    <source>
        <dbReference type="SAM" id="MobiDB-lite"/>
    </source>
</evidence>
<dbReference type="PANTHER" id="PTHR48038:SF2">
    <property type="entry name" value="OS02G0536400 PROTEIN"/>
    <property type="match status" value="1"/>
</dbReference>
<comment type="caution">
    <text evidence="2">The sequence shown here is derived from an EMBL/GenBank/DDBJ whole genome shotgun (WGS) entry which is preliminary data.</text>
</comment>
<name>A0A6G1FBK4_9ORYZ</name>
<evidence type="ECO:0000313" key="3">
    <source>
        <dbReference type="Proteomes" id="UP000479710"/>
    </source>
</evidence>
<keyword evidence="3" id="KW-1185">Reference proteome</keyword>
<feature type="region of interest" description="Disordered" evidence="1">
    <location>
        <begin position="1"/>
        <end position="25"/>
    </location>
</feature>
<protein>
    <submittedName>
        <fullName evidence="2">Uncharacterized protein</fullName>
    </submittedName>
</protein>